<name>M2W5N6_GALSU</name>
<organism evidence="1 2">
    <name type="scientific">Galdieria sulphuraria</name>
    <name type="common">Red alga</name>
    <dbReference type="NCBI Taxonomy" id="130081"/>
    <lineage>
        <taxon>Eukaryota</taxon>
        <taxon>Rhodophyta</taxon>
        <taxon>Bangiophyceae</taxon>
        <taxon>Galdieriales</taxon>
        <taxon>Galdieriaceae</taxon>
        <taxon>Galdieria</taxon>
    </lineage>
</organism>
<evidence type="ECO:0000313" key="2">
    <source>
        <dbReference type="Proteomes" id="UP000030680"/>
    </source>
</evidence>
<dbReference type="RefSeq" id="XP_005707616.1">
    <property type="nucleotide sequence ID" value="XM_005707559.1"/>
</dbReference>
<dbReference type="OrthoDB" id="10384493at2759"/>
<dbReference type="EMBL" id="KB454494">
    <property type="protein sequence ID" value="EME31096.1"/>
    <property type="molecule type" value="Genomic_DNA"/>
</dbReference>
<dbReference type="KEGG" id="gsl:Gasu_15990"/>
<dbReference type="GeneID" id="17089776"/>
<evidence type="ECO:0000313" key="1">
    <source>
        <dbReference type="EMBL" id="EME31096.1"/>
    </source>
</evidence>
<keyword evidence="2" id="KW-1185">Reference proteome</keyword>
<dbReference type="Gramene" id="EME31096">
    <property type="protein sequence ID" value="EME31096"/>
    <property type="gene ID" value="Gasu_15990"/>
</dbReference>
<protein>
    <submittedName>
        <fullName evidence="1">Uncharacterized protein</fullName>
    </submittedName>
</protein>
<sequence>MGSTYWCRWNGKTWEPFLLQPLTQSFVCSNEGQETSPYFCVENNNVDINYEQDLEKKGFHDGYLAGCLQTSSGGNAQLPIEQHELTESLSHFSPNINLEDKSVRFVNKSYRSGMKTKSKRKLQNEWKKKTNRGYSPSSSESVHCDSLLQLPFNLLETERVQQEVQELEASIDAEFVKVVRERTPPLWPILGLNLAYSES</sequence>
<dbReference type="Proteomes" id="UP000030680">
    <property type="component" value="Unassembled WGS sequence"/>
</dbReference>
<reference evidence="2" key="1">
    <citation type="journal article" date="2013" name="Science">
        <title>Gene transfer from bacteria and archaea facilitated evolution of an extremophilic eukaryote.</title>
        <authorList>
            <person name="Schonknecht G."/>
            <person name="Chen W.H."/>
            <person name="Ternes C.M."/>
            <person name="Barbier G.G."/>
            <person name="Shrestha R.P."/>
            <person name="Stanke M."/>
            <person name="Brautigam A."/>
            <person name="Baker B.J."/>
            <person name="Banfield J.F."/>
            <person name="Garavito R.M."/>
            <person name="Carr K."/>
            <person name="Wilkerson C."/>
            <person name="Rensing S.A."/>
            <person name="Gagneul D."/>
            <person name="Dickenson N.E."/>
            <person name="Oesterhelt C."/>
            <person name="Lercher M.J."/>
            <person name="Weber A.P."/>
        </authorList>
    </citation>
    <scope>NUCLEOTIDE SEQUENCE [LARGE SCALE GENOMIC DNA]</scope>
    <source>
        <strain evidence="2">074W</strain>
    </source>
</reference>
<gene>
    <name evidence="1" type="ORF">Gasu_15990</name>
</gene>
<accession>M2W5N6</accession>
<dbReference type="AlphaFoldDB" id="M2W5N6"/>
<proteinExistence type="predicted"/>